<name>A0ABT5SUN1_9PSEU</name>
<dbReference type="RefSeq" id="WP_274201075.1">
    <property type="nucleotide sequence ID" value="NZ_JAQZAO010000005.1"/>
</dbReference>
<protein>
    <submittedName>
        <fullName evidence="1">Uncharacterized protein</fullName>
    </submittedName>
</protein>
<reference evidence="1 2" key="1">
    <citation type="submission" date="2023-02" db="EMBL/GenBank/DDBJ databases">
        <title>Genome sequencing required for Actinomycetospora new species description.</title>
        <authorList>
            <person name="Saimee Y."/>
            <person name="Duangmal K."/>
        </authorList>
    </citation>
    <scope>NUCLEOTIDE SEQUENCE [LARGE SCALE GENOMIC DNA]</scope>
    <source>
        <strain evidence="1 2">DW7H6</strain>
    </source>
</reference>
<gene>
    <name evidence="1" type="ORF">PGB27_14635</name>
</gene>
<comment type="caution">
    <text evidence="1">The sequence shown here is derived from an EMBL/GenBank/DDBJ whole genome shotgun (WGS) entry which is preliminary data.</text>
</comment>
<organism evidence="1 2">
    <name type="scientific">Actinomycetospora lemnae</name>
    <dbReference type="NCBI Taxonomy" id="3019891"/>
    <lineage>
        <taxon>Bacteria</taxon>
        <taxon>Bacillati</taxon>
        <taxon>Actinomycetota</taxon>
        <taxon>Actinomycetes</taxon>
        <taxon>Pseudonocardiales</taxon>
        <taxon>Pseudonocardiaceae</taxon>
        <taxon>Actinomycetospora</taxon>
    </lineage>
</organism>
<accession>A0ABT5SUN1</accession>
<dbReference type="EMBL" id="JAQZAO010000005">
    <property type="protein sequence ID" value="MDD7966570.1"/>
    <property type="molecule type" value="Genomic_DNA"/>
</dbReference>
<keyword evidence="2" id="KW-1185">Reference proteome</keyword>
<evidence type="ECO:0000313" key="2">
    <source>
        <dbReference type="Proteomes" id="UP001300763"/>
    </source>
</evidence>
<sequence>MNLTLQLLDCNAEVVSLSVDLLDDAAELVNLPSGVSQLTLKRLPSAYVSFCCKAELFCLAPLGLVVAVHRVRERQERAEQVLVPVTQQADEIVVDGLMLRWKCHDTSLTPLISDQPFGPRVITTLLGSSSAGRAS</sequence>
<dbReference type="Proteomes" id="UP001300763">
    <property type="component" value="Unassembled WGS sequence"/>
</dbReference>
<evidence type="ECO:0000313" key="1">
    <source>
        <dbReference type="EMBL" id="MDD7966570.1"/>
    </source>
</evidence>
<proteinExistence type="predicted"/>